<dbReference type="GO" id="GO:0016787">
    <property type="term" value="F:hydrolase activity"/>
    <property type="evidence" value="ECO:0007669"/>
    <property type="project" value="UniProtKB-KW"/>
</dbReference>
<dbReference type="EMBL" id="PNXY01000002">
    <property type="protein sequence ID" value="PMS33816.1"/>
    <property type="molecule type" value="Genomic_DNA"/>
</dbReference>
<protein>
    <submittedName>
        <fullName evidence="3">Metal-dependent hydrolase</fullName>
    </submittedName>
    <submittedName>
        <fullName evidence="2">UTP pyrophosphatase</fullName>
        <ecNumber evidence="2">3.6.1.-</ecNumber>
    </submittedName>
</protein>
<evidence type="ECO:0000313" key="4">
    <source>
        <dbReference type="Proteomes" id="UP000235659"/>
    </source>
</evidence>
<sequence length="167" mass="19373">MHHLKYLSGYPPALQEKVKKLIADEQLGPYLAARYPNTHDVQTDRALYTYCAELKREHLRSAEQIDKVTYDSKLDVVRHALGLHTSISRVQGGKLKAKKEIRIASLFKTAAPEFLKMIVVHELAHLKESDHNKAFYRLCEFMQPGYHQIEFDLRLHLTHRELVKSQA</sequence>
<dbReference type="PANTHER" id="PTHR30399:SF1">
    <property type="entry name" value="UTP PYROPHOSPHATASE"/>
    <property type="match status" value="1"/>
</dbReference>
<dbReference type="OrthoDB" id="9000630at2"/>
<dbReference type="CDD" id="cd07344">
    <property type="entry name" value="M48_yhfN_like"/>
    <property type="match status" value="1"/>
</dbReference>
<evidence type="ECO:0000259" key="1">
    <source>
        <dbReference type="Pfam" id="PF01863"/>
    </source>
</evidence>
<keyword evidence="4" id="KW-1185">Reference proteome</keyword>
<name>A0A2N7WWE4_9BURK</name>
<dbReference type="EC" id="3.6.1.-" evidence="2"/>
<dbReference type="Gene3D" id="3.30.2010.10">
    <property type="entry name" value="Metalloproteases ('zincins'), catalytic domain"/>
    <property type="match status" value="1"/>
</dbReference>
<keyword evidence="2" id="KW-0378">Hydrolase</keyword>
<proteinExistence type="predicted"/>
<dbReference type="EMBL" id="CADIJZ010000008">
    <property type="protein sequence ID" value="CAB3680437.1"/>
    <property type="molecule type" value="Genomic_DNA"/>
</dbReference>
<gene>
    <name evidence="2" type="primary">ygjP</name>
    <name evidence="3" type="ORF">C0Z16_02820</name>
    <name evidence="2" type="ORF">LMG27174_02631</name>
</gene>
<evidence type="ECO:0000313" key="3">
    <source>
        <dbReference type="EMBL" id="PMS33816.1"/>
    </source>
</evidence>
<organism evidence="2 5">
    <name type="scientific">Paraburkholderia rhynchosiae</name>
    <dbReference type="NCBI Taxonomy" id="487049"/>
    <lineage>
        <taxon>Bacteria</taxon>
        <taxon>Pseudomonadati</taxon>
        <taxon>Pseudomonadota</taxon>
        <taxon>Betaproteobacteria</taxon>
        <taxon>Burkholderiales</taxon>
        <taxon>Burkholderiaceae</taxon>
        <taxon>Paraburkholderia</taxon>
    </lineage>
</organism>
<evidence type="ECO:0000313" key="5">
    <source>
        <dbReference type="Proteomes" id="UP000494205"/>
    </source>
</evidence>
<feature type="domain" description="YgjP-like metallopeptidase" evidence="1">
    <location>
        <begin position="93"/>
        <end position="154"/>
    </location>
</feature>
<evidence type="ECO:0000313" key="2">
    <source>
        <dbReference type="EMBL" id="CAB3680437.1"/>
    </source>
</evidence>
<dbReference type="PANTHER" id="PTHR30399">
    <property type="entry name" value="UNCHARACTERIZED PROTEIN YGJP"/>
    <property type="match status" value="1"/>
</dbReference>
<dbReference type="InterPro" id="IPR053136">
    <property type="entry name" value="UTP_pyrophosphatase-like"/>
</dbReference>
<dbReference type="RefSeq" id="WP_102630986.1">
    <property type="nucleotide sequence ID" value="NZ_CADIJZ010000008.1"/>
</dbReference>
<reference evidence="2 5" key="2">
    <citation type="submission" date="2020-04" db="EMBL/GenBank/DDBJ databases">
        <authorList>
            <person name="De Canck E."/>
        </authorList>
    </citation>
    <scope>NUCLEOTIDE SEQUENCE [LARGE SCALE GENOMIC DNA]</scope>
    <source>
        <strain evidence="2 5">LMG 27174</strain>
    </source>
</reference>
<dbReference type="Proteomes" id="UP000235659">
    <property type="component" value="Unassembled WGS sequence"/>
</dbReference>
<accession>A0A2N7WWE4</accession>
<dbReference type="InterPro" id="IPR002725">
    <property type="entry name" value="YgjP-like_metallopeptidase"/>
</dbReference>
<dbReference type="AlphaFoldDB" id="A0A2N7WWE4"/>
<reference evidence="3 4" key="1">
    <citation type="submission" date="2018-01" db="EMBL/GenBank/DDBJ databases">
        <title>Whole genome analyses suggest that Burkholderia sensu lato contains two further novel genera in the rhizoxinica-symbiotica group Mycetohabitans gen. nov., and Trinickia gen. nov.: implications for the evolution of diazotrophy and nodulation in the Burkholderiaceae.</title>
        <authorList>
            <person name="Estrada-de los Santos P."/>
            <person name="Palmer M."/>
            <person name="Chavez-Ramirez B."/>
            <person name="Beukes C."/>
            <person name="Steenkamp E.T."/>
            <person name="Hirsch A.M."/>
            <person name="Manyaka P."/>
            <person name="Maluk M."/>
            <person name="Lafos M."/>
            <person name="Crook M."/>
            <person name="Gross E."/>
            <person name="Simon M.F."/>
            <person name="Bueno dos Reis Junior F."/>
            <person name="Poole P.S."/>
            <person name="Venter S.N."/>
            <person name="James E.K."/>
        </authorList>
    </citation>
    <scope>NUCLEOTIDE SEQUENCE [LARGE SCALE GENOMIC DNA]</scope>
    <source>
        <strain evidence="3 4">WSM 3937</strain>
    </source>
</reference>
<dbReference type="Pfam" id="PF01863">
    <property type="entry name" value="YgjP-like"/>
    <property type="match status" value="1"/>
</dbReference>
<dbReference type="Proteomes" id="UP000494205">
    <property type="component" value="Unassembled WGS sequence"/>
</dbReference>